<protein>
    <submittedName>
        <fullName evidence="1">Uncharacterized protein</fullName>
    </submittedName>
</protein>
<reference evidence="1 2" key="1">
    <citation type="submission" date="2015-01" db="EMBL/GenBank/DDBJ databases">
        <title>Evolution of Trichinella species and genotypes.</title>
        <authorList>
            <person name="Korhonen P.K."/>
            <person name="Edoardo P."/>
            <person name="Giuseppe L.R."/>
            <person name="Gasser R.B."/>
        </authorList>
    </citation>
    <scope>NUCLEOTIDE SEQUENCE [LARGE SCALE GENOMIC DNA]</scope>
    <source>
        <strain evidence="1">ISS1029</strain>
    </source>
</reference>
<comment type="caution">
    <text evidence="1">The sequence shown here is derived from an EMBL/GenBank/DDBJ whole genome shotgun (WGS) entry which is preliminary data.</text>
</comment>
<name>A0A0V1HI18_9BILA</name>
<sequence>MYKRGAGEEAIAVMNGFTEGFAMIASEKVNSTGKNNKETNLWPPIQTESLALSQLITITTTAAAAYLLLDGWNNADSFACPLYLAKKFNEYHKKYPKQLVMINESHTFCVERGKIIDWHCAKK</sequence>
<dbReference type="AlphaFoldDB" id="A0A0V1HI18"/>
<dbReference type="Proteomes" id="UP000055024">
    <property type="component" value="Unassembled WGS sequence"/>
</dbReference>
<keyword evidence="2" id="KW-1185">Reference proteome</keyword>
<dbReference type="EMBL" id="JYDP01000066">
    <property type="protein sequence ID" value="KRZ09903.1"/>
    <property type="molecule type" value="Genomic_DNA"/>
</dbReference>
<evidence type="ECO:0000313" key="2">
    <source>
        <dbReference type="Proteomes" id="UP000055024"/>
    </source>
</evidence>
<gene>
    <name evidence="1" type="ORF">T11_16944</name>
</gene>
<organism evidence="1 2">
    <name type="scientific">Trichinella zimbabwensis</name>
    <dbReference type="NCBI Taxonomy" id="268475"/>
    <lineage>
        <taxon>Eukaryota</taxon>
        <taxon>Metazoa</taxon>
        <taxon>Ecdysozoa</taxon>
        <taxon>Nematoda</taxon>
        <taxon>Enoplea</taxon>
        <taxon>Dorylaimia</taxon>
        <taxon>Trichinellida</taxon>
        <taxon>Trichinellidae</taxon>
        <taxon>Trichinella</taxon>
    </lineage>
</organism>
<accession>A0A0V1HI18</accession>
<proteinExistence type="predicted"/>
<evidence type="ECO:0000313" key="1">
    <source>
        <dbReference type="EMBL" id="KRZ09903.1"/>
    </source>
</evidence>